<dbReference type="KEGG" id="cagg:HYG79_15935"/>
<proteinExistence type="predicted"/>
<sequence length="192" mass="21812">MHLLLSACSQKTFDDKEEMMAYISNPKNGYTIQKSVNGVDFSVAYRPTDLLVLQEVGDTANKNTWDSLKRKYEDYLYLNVSISKNDKELLSNISTSRTDFGAMVSQLAFGMGEKVHLYNEQKDTIGLLDYVYPRVYGMGGATNMLFVYPRNKKVMESNYVQFTIEDIGLSTGEVGFQIPIKKIIDEPKLNLK</sequence>
<evidence type="ECO:0000313" key="2">
    <source>
        <dbReference type="Proteomes" id="UP000509302"/>
    </source>
</evidence>
<evidence type="ECO:0000313" key="1">
    <source>
        <dbReference type="EMBL" id="QLG46777.1"/>
    </source>
</evidence>
<organism evidence="1 2">
    <name type="scientific">Costertonia aggregata</name>
    <dbReference type="NCBI Taxonomy" id="343403"/>
    <lineage>
        <taxon>Bacteria</taxon>
        <taxon>Pseudomonadati</taxon>
        <taxon>Bacteroidota</taxon>
        <taxon>Flavobacteriia</taxon>
        <taxon>Flavobacteriales</taxon>
        <taxon>Flavobacteriaceae</taxon>
        <taxon>Costertonia</taxon>
    </lineage>
</organism>
<dbReference type="AlphaFoldDB" id="A0A7H9ATP5"/>
<keyword evidence="2" id="KW-1185">Reference proteome</keyword>
<reference evidence="1 2" key="1">
    <citation type="journal article" date="2006" name="Int. J. Syst. Evol. Microbiol.">
        <title>Costertonia aggregata gen. nov., sp. nov., a mesophilic marine bacterium of the family Flavobacteriaceae, isolated from a mature biofilm.</title>
        <authorList>
            <person name="Kwon K.K."/>
            <person name="Lee Y.K."/>
            <person name="Lee H.K."/>
        </authorList>
    </citation>
    <scope>NUCLEOTIDE SEQUENCE [LARGE SCALE GENOMIC DNA]</scope>
    <source>
        <strain evidence="1 2">KCCM 42265</strain>
    </source>
</reference>
<accession>A0A7H9ATP5</accession>
<gene>
    <name evidence="1" type="ORF">HYG79_15935</name>
</gene>
<dbReference type="RefSeq" id="WP_179243056.1">
    <property type="nucleotide sequence ID" value="NZ_CP058595.1"/>
</dbReference>
<name>A0A7H9ATP5_9FLAO</name>
<protein>
    <submittedName>
        <fullName evidence="1">Uncharacterized protein</fullName>
    </submittedName>
</protein>
<dbReference type="Proteomes" id="UP000509302">
    <property type="component" value="Chromosome"/>
</dbReference>
<dbReference type="EMBL" id="CP058595">
    <property type="protein sequence ID" value="QLG46777.1"/>
    <property type="molecule type" value="Genomic_DNA"/>
</dbReference>